<sequence length="263" mass="27638">MSMINAKEWMGKRVYQMVLGCTLEEGALDPQTGSATAASPTEPSLRAVGNFGTTDDPADTGRLGHVITDPVSVFPYSEDGLYISRFCAEGCREGGGVKSRGVGRHDGSSSRGGLNCSVRSRGSCCVCFPRIRRLVKYTAAKIISTTTTMAAAAPAIIAVLLLDFSGAASCLRDAGGDERVNDVVEDDQRLFPSVAVLYGQCMGAVGNGGIDVDGDIVVPGGTSVRLLLEGPNLLTIEQERHIGVSIWTLKAVAEDTVDVHRAT</sequence>
<dbReference type="HOGENOM" id="CLU_1058126_0_0_1"/>
<accession>A0A067NQS9</accession>
<dbReference type="AlphaFoldDB" id="A0A067NQS9"/>
<dbReference type="VEuPathDB" id="FungiDB:PLEOSDRAFT_165942"/>
<dbReference type="Proteomes" id="UP000027073">
    <property type="component" value="Unassembled WGS sequence"/>
</dbReference>
<keyword evidence="2" id="KW-0812">Transmembrane</keyword>
<name>A0A067NQS9_PLEO1</name>
<evidence type="ECO:0000313" key="3">
    <source>
        <dbReference type="EMBL" id="KDQ30418.1"/>
    </source>
</evidence>
<feature type="transmembrane region" description="Helical" evidence="2">
    <location>
        <begin position="142"/>
        <end position="162"/>
    </location>
</feature>
<feature type="compositionally biased region" description="Polar residues" evidence="1">
    <location>
        <begin position="31"/>
        <end position="42"/>
    </location>
</feature>
<proteinExistence type="predicted"/>
<feature type="region of interest" description="Disordered" evidence="1">
    <location>
        <begin position="30"/>
        <end position="53"/>
    </location>
</feature>
<evidence type="ECO:0000256" key="1">
    <source>
        <dbReference type="SAM" id="MobiDB-lite"/>
    </source>
</evidence>
<reference evidence="4" key="1">
    <citation type="journal article" date="2014" name="Proc. Natl. Acad. Sci. U.S.A.">
        <title>Extensive sampling of basidiomycete genomes demonstrates inadequacy of the white-rot/brown-rot paradigm for wood decay fungi.</title>
        <authorList>
            <person name="Riley R."/>
            <person name="Salamov A.A."/>
            <person name="Brown D.W."/>
            <person name="Nagy L.G."/>
            <person name="Floudas D."/>
            <person name="Held B.W."/>
            <person name="Levasseur A."/>
            <person name="Lombard V."/>
            <person name="Morin E."/>
            <person name="Otillar R."/>
            <person name="Lindquist E.A."/>
            <person name="Sun H."/>
            <person name="LaButti K.M."/>
            <person name="Schmutz J."/>
            <person name="Jabbour D."/>
            <person name="Luo H."/>
            <person name="Baker S.E."/>
            <person name="Pisabarro A.G."/>
            <person name="Walton J.D."/>
            <person name="Blanchette R.A."/>
            <person name="Henrissat B."/>
            <person name="Martin F."/>
            <person name="Cullen D."/>
            <person name="Hibbett D.S."/>
            <person name="Grigoriev I.V."/>
        </authorList>
    </citation>
    <scope>NUCLEOTIDE SEQUENCE [LARGE SCALE GENOMIC DNA]</scope>
    <source>
        <strain evidence="4">PC15</strain>
    </source>
</reference>
<keyword evidence="2" id="KW-0472">Membrane</keyword>
<protein>
    <submittedName>
        <fullName evidence="3">Uncharacterized protein</fullName>
    </submittedName>
</protein>
<organism evidence="3 4">
    <name type="scientific">Pleurotus ostreatus (strain PC15)</name>
    <name type="common">Oyster mushroom</name>
    <dbReference type="NCBI Taxonomy" id="1137138"/>
    <lineage>
        <taxon>Eukaryota</taxon>
        <taxon>Fungi</taxon>
        <taxon>Dikarya</taxon>
        <taxon>Basidiomycota</taxon>
        <taxon>Agaricomycotina</taxon>
        <taxon>Agaricomycetes</taxon>
        <taxon>Agaricomycetidae</taxon>
        <taxon>Agaricales</taxon>
        <taxon>Pleurotineae</taxon>
        <taxon>Pleurotaceae</taxon>
        <taxon>Pleurotus</taxon>
    </lineage>
</organism>
<evidence type="ECO:0000313" key="4">
    <source>
        <dbReference type="Proteomes" id="UP000027073"/>
    </source>
</evidence>
<evidence type="ECO:0000256" key="2">
    <source>
        <dbReference type="SAM" id="Phobius"/>
    </source>
</evidence>
<dbReference type="InParanoid" id="A0A067NQS9"/>
<keyword evidence="2" id="KW-1133">Transmembrane helix</keyword>
<dbReference type="EMBL" id="KL198006">
    <property type="protein sequence ID" value="KDQ30418.1"/>
    <property type="molecule type" value="Genomic_DNA"/>
</dbReference>
<gene>
    <name evidence="3" type="ORF">PLEOSDRAFT_165942</name>
</gene>